<organism evidence="2 3">
    <name type="scientific">Hydnum rufescens UP504</name>
    <dbReference type="NCBI Taxonomy" id="1448309"/>
    <lineage>
        <taxon>Eukaryota</taxon>
        <taxon>Fungi</taxon>
        <taxon>Dikarya</taxon>
        <taxon>Basidiomycota</taxon>
        <taxon>Agaricomycotina</taxon>
        <taxon>Agaricomycetes</taxon>
        <taxon>Cantharellales</taxon>
        <taxon>Hydnaceae</taxon>
        <taxon>Hydnum</taxon>
    </lineage>
</organism>
<dbReference type="AlphaFoldDB" id="A0A9P6DRK3"/>
<feature type="compositionally biased region" description="Polar residues" evidence="1">
    <location>
        <begin position="51"/>
        <end position="68"/>
    </location>
</feature>
<keyword evidence="3" id="KW-1185">Reference proteome</keyword>
<feature type="compositionally biased region" description="Basic residues" evidence="1">
    <location>
        <begin position="24"/>
        <end position="35"/>
    </location>
</feature>
<feature type="region of interest" description="Disordered" evidence="1">
    <location>
        <begin position="20"/>
        <end position="104"/>
    </location>
</feature>
<evidence type="ECO:0000313" key="3">
    <source>
        <dbReference type="Proteomes" id="UP000886523"/>
    </source>
</evidence>
<proteinExistence type="predicted"/>
<gene>
    <name evidence="2" type="ORF">BS47DRAFT_1384706</name>
</gene>
<dbReference type="Proteomes" id="UP000886523">
    <property type="component" value="Unassembled WGS sequence"/>
</dbReference>
<protein>
    <submittedName>
        <fullName evidence="2">Uncharacterized protein</fullName>
    </submittedName>
</protein>
<comment type="caution">
    <text evidence="2">The sequence shown here is derived from an EMBL/GenBank/DDBJ whole genome shotgun (WGS) entry which is preliminary data.</text>
</comment>
<accession>A0A9P6DRK3</accession>
<reference evidence="2" key="1">
    <citation type="journal article" date="2020" name="Nat. Commun.">
        <title>Large-scale genome sequencing of mycorrhizal fungi provides insights into the early evolution of symbiotic traits.</title>
        <authorList>
            <person name="Miyauchi S."/>
            <person name="Kiss E."/>
            <person name="Kuo A."/>
            <person name="Drula E."/>
            <person name="Kohler A."/>
            <person name="Sanchez-Garcia M."/>
            <person name="Morin E."/>
            <person name="Andreopoulos B."/>
            <person name="Barry K.W."/>
            <person name="Bonito G."/>
            <person name="Buee M."/>
            <person name="Carver A."/>
            <person name="Chen C."/>
            <person name="Cichocki N."/>
            <person name="Clum A."/>
            <person name="Culley D."/>
            <person name="Crous P.W."/>
            <person name="Fauchery L."/>
            <person name="Girlanda M."/>
            <person name="Hayes R.D."/>
            <person name="Keri Z."/>
            <person name="LaButti K."/>
            <person name="Lipzen A."/>
            <person name="Lombard V."/>
            <person name="Magnuson J."/>
            <person name="Maillard F."/>
            <person name="Murat C."/>
            <person name="Nolan M."/>
            <person name="Ohm R.A."/>
            <person name="Pangilinan J."/>
            <person name="Pereira M.F."/>
            <person name="Perotto S."/>
            <person name="Peter M."/>
            <person name="Pfister S."/>
            <person name="Riley R."/>
            <person name="Sitrit Y."/>
            <person name="Stielow J.B."/>
            <person name="Szollosi G."/>
            <person name="Zifcakova L."/>
            <person name="Stursova M."/>
            <person name="Spatafora J.W."/>
            <person name="Tedersoo L."/>
            <person name="Vaario L.M."/>
            <person name="Yamada A."/>
            <person name="Yan M."/>
            <person name="Wang P."/>
            <person name="Xu J."/>
            <person name="Bruns T."/>
            <person name="Baldrian P."/>
            <person name="Vilgalys R."/>
            <person name="Dunand C."/>
            <person name="Henrissat B."/>
            <person name="Grigoriev I.V."/>
            <person name="Hibbett D."/>
            <person name="Nagy L.G."/>
            <person name="Martin F.M."/>
        </authorList>
    </citation>
    <scope>NUCLEOTIDE SEQUENCE</scope>
    <source>
        <strain evidence="2">UP504</strain>
    </source>
</reference>
<sequence length="131" mass="14387">MAALALSVPLARITSAKTTMTIKGQRRSTASKHRRASDVSLSPSRPIFSQPEHTTQPRIPSPTRTPTLSPDVLASVLVPTPALIDAPDDRPRSEVPSGGSQPQRWDLLSWRLLPEKLLHFDPSKDPRLLTL</sequence>
<name>A0A9P6DRK3_9AGAM</name>
<evidence type="ECO:0000256" key="1">
    <source>
        <dbReference type="SAM" id="MobiDB-lite"/>
    </source>
</evidence>
<dbReference type="EMBL" id="MU129056">
    <property type="protein sequence ID" value="KAF9508539.1"/>
    <property type="molecule type" value="Genomic_DNA"/>
</dbReference>
<dbReference type="OrthoDB" id="3322504at2759"/>
<evidence type="ECO:0000313" key="2">
    <source>
        <dbReference type="EMBL" id="KAF9508539.1"/>
    </source>
</evidence>